<evidence type="ECO:0000313" key="1">
    <source>
        <dbReference type="EMBL" id="GJA53613.1"/>
    </source>
</evidence>
<dbReference type="AlphaFoldDB" id="A0AAI9KQ96"/>
<protein>
    <submittedName>
        <fullName evidence="1">Uncharacterized protein</fullName>
    </submittedName>
</protein>
<accession>A0AAI9KQ96</accession>
<dbReference type="Proteomes" id="UP000887009">
    <property type="component" value="Unassembled WGS sequence"/>
</dbReference>
<proteinExistence type="predicted"/>
<comment type="caution">
    <text evidence="1">The sequence shown here is derived from an EMBL/GenBank/DDBJ whole genome shotgun (WGS) entry which is preliminary data.</text>
</comment>
<sequence length="51" mass="5434">MHPVLMKEPRSGLILISSRYMAGRVSSAPGADEAPLLEGLEAIKAQSRALD</sequence>
<evidence type="ECO:0000313" key="2">
    <source>
        <dbReference type="Proteomes" id="UP000887009"/>
    </source>
</evidence>
<name>A0AAI9KQ96_AERCA</name>
<reference evidence="1" key="1">
    <citation type="submission" date="2021-07" db="EMBL/GenBank/DDBJ databases">
        <title>Draft genome sequence of carbapenem-resistant Aeromonas spp. in Japan.</title>
        <authorList>
            <person name="Maehana S."/>
            <person name="Suzuki M."/>
            <person name="Kitasato H."/>
        </authorList>
    </citation>
    <scope>NUCLEOTIDE SEQUENCE</scope>
    <source>
        <strain evidence="1">KAM348</strain>
    </source>
</reference>
<gene>
    <name evidence="1" type="ORF">KAM348_10360</name>
</gene>
<dbReference type="EMBL" id="BPNL01000008">
    <property type="protein sequence ID" value="GJA53613.1"/>
    <property type="molecule type" value="Genomic_DNA"/>
</dbReference>
<organism evidence="1 2">
    <name type="scientific">Aeromonas caviae</name>
    <name type="common">Aeromonas punctata</name>
    <dbReference type="NCBI Taxonomy" id="648"/>
    <lineage>
        <taxon>Bacteria</taxon>
        <taxon>Pseudomonadati</taxon>
        <taxon>Pseudomonadota</taxon>
        <taxon>Gammaproteobacteria</taxon>
        <taxon>Aeromonadales</taxon>
        <taxon>Aeromonadaceae</taxon>
        <taxon>Aeromonas</taxon>
    </lineage>
</organism>